<dbReference type="Proteomes" id="UP000289152">
    <property type="component" value="Unassembled WGS sequence"/>
</dbReference>
<dbReference type="AlphaFoldDB" id="A0A4Q1BNP5"/>
<feature type="compositionally biased region" description="Polar residues" evidence="1">
    <location>
        <begin position="17"/>
        <end position="41"/>
    </location>
</feature>
<accession>A0A4Q1BNP5</accession>
<sequence>MLSAGRWRSKLPVPGASNANPNPTSQAPHSEQEDQNQQTPSFDAEGNPGVPGQFARKEMYGAVTGGGFGGGFNPHAAPPAQPPTGQTQAQGQSPYEGMGAEDTTATGGYGDQDARDVFSRRHQMGNTVGKEGPDSPIDEEHGYKTGSSTPGYRQEGDVDAEAAANALRNQSNVNQYGQQANDFNDNNDHNETIGA</sequence>
<dbReference type="EMBL" id="SDIL01000031">
    <property type="protein sequence ID" value="RXK39476.1"/>
    <property type="molecule type" value="Genomic_DNA"/>
</dbReference>
<feature type="compositionally biased region" description="Gly residues" evidence="1">
    <location>
        <begin position="63"/>
        <end position="72"/>
    </location>
</feature>
<comment type="caution">
    <text evidence="2">The sequence shown here is derived from an EMBL/GenBank/DDBJ whole genome shotgun (WGS) entry which is preliminary data.</text>
</comment>
<feature type="region of interest" description="Disordered" evidence="1">
    <location>
        <begin position="1"/>
        <end position="158"/>
    </location>
</feature>
<protein>
    <submittedName>
        <fullName evidence="2">Uncharacterized protein</fullName>
    </submittedName>
</protein>
<reference evidence="2 3" key="1">
    <citation type="submission" date="2016-06" db="EMBL/GenBank/DDBJ databases">
        <title>Evolution of pathogenesis and genome organization in the Tremellales.</title>
        <authorList>
            <person name="Cuomo C."/>
            <person name="Litvintseva A."/>
            <person name="Heitman J."/>
            <person name="Chen Y."/>
            <person name="Sun S."/>
            <person name="Springer D."/>
            <person name="Dromer F."/>
            <person name="Young S."/>
            <person name="Zeng Q."/>
            <person name="Chapman S."/>
            <person name="Gujja S."/>
            <person name="Saif S."/>
            <person name="Birren B."/>
        </authorList>
    </citation>
    <scope>NUCLEOTIDE SEQUENCE [LARGE SCALE GENOMIC DNA]</scope>
    <source>
        <strain evidence="2 3">ATCC 28783</strain>
    </source>
</reference>
<dbReference type="OrthoDB" id="2590936at2759"/>
<name>A0A4Q1BNP5_TREME</name>
<dbReference type="VEuPathDB" id="FungiDB:TREMEDRAFT_73427"/>
<feature type="compositionally biased region" description="Low complexity" evidence="1">
    <location>
        <begin position="83"/>
        <end position="92"/>
    </location>
</feature>
<feature type="compositionally biased region" description="Polar residues" evidence="1">
    <location>
        <begin position="170"/>
        <end position="184"/>
    </location>
</feature>
<feature type="compositionally biased region" description="Basic and acidic residues" evidence="1">
    <location>
        <begin position="186"/>
        <end position="195"/>
    </location>
</feature>
<gene>
    <name evidence="2" type="ORF">M231_03309</name>
</gene>
<evidence type="ECO:0000256" key="1">
    <source>
        <dbReference type="SAM" id="MobiDB-lite"/>
    </source>
</evidence>
<keyword evidence="3" id="KW-1185">Reference proteome</keyword>
<dbReference type="InParanoid" id="A0A4Q1BNP5"/>
<proteinExistence type="predicted"/>
<evidence type="ECO:0000313" key="2">
    <source>
        <dbReference type="EMBL" id="RXK39476.1"/>
    </source>
</evidence>
<organism evidence="2 3">
    <name type="scientific">Tremella mesenterica</name>
    <name type="common">Jelly fungus</name>
    <dbReference type="NCBI Taxonomy" id="5217"/>
    <lineage>
        <taxon>Eukaryota</taxon>
        <taxon>Fungi</taxon>
        <taxon>Dikarya</taxon>
        <taxon>Basidiomycota</taxon>
        <taxon>Agaricomycotina</taxon>
        <taxon>Tremellomycetes</taxon>
        <taxon>Tremellales</taxon>
        <taxon>Tremellaceae</taxon>
        <taxon>Tremella</taxon>
    </lineage>
</organism>
<evidence type="ECO:0000313" key="3">
    <source>
        <dbReference type="Proteomes" id="UP000289152"/>
    </source>
</evidence>
<feature type="region of interest" description="Disordered" evidence="1">
    <location>
        <begin position="170"/>
        <end position="195"/>
    </location>
</feature>